<dbReference type="EMBL" id="WHVB01000010">
    <property type="protein sequence ID" value="KAF8478929.1"/>
    <property type="molecule type" value="Genomic_DNA"/>
</dbReference>
<dbReference type="Gene3D" id="3.30.70.330">
    <property type="match status" value="2"/>
</dbReference>
<evidence type="ECO:0000256" key="5">
    <source>
        <dbReference type="SAM" id="MobiDB-lite"/>
    </source>
</evidence>
<feature type="compositionally biased region" description="Basic and acidic residues" evidence="5">
    <location>
        <begin position="600"/>
        <end position="610"/>
    </location>
</feature>
<dbReference type="GO" id="GO:0003723">
    <property type="term" value="F:RNA binding"/>
    <property type="evidence" value="ECO:0007669"/>
    <property type="project" value="UniProtKB-UniRule"/>
</dbReference>
<evidence type="ECO:0000256" key="1">
    <source>
        <dbReference type="ARBA" id="ARBA00004123"/>
    </source>
</evidence>
<evidence type="ECO:0000313" key="9">
    <source>
        <dbReference type="Proteomes" id="UP000759537"/>
    </source>
</evidence>
<keyword evidence="2 4" id="KW-0694">RNA-binding</keyword>
<dbReference type="GO" id="GO:0005634">
    <property type="term" value="C:nucleus"/>
    <property type="evidence" value="ECO:0007669"/>
    <property type="project" value="UniProtKB-SubCell"/>
</dbReference>
<dbReference type="PROSITE" id="PS50174">
    <property type="entry name" value="G_PATCH"/>
    <property type="match status" value="1"/>
</dbReference>
<gene>
    <name evidence="8" type="ORF">DFH94DRAFT_32474</name>
</gene>
<evidence type="ECO:0000313" key="8">
    <source>
        <dbReference type="EMBL" id="KAF8478929.1"/>
    </source>
</evidence>
<evidence type="ECO:0000256" key="3">
    <source>
        <dbReference type="ARBA" id="ARBA00023242"/>
    </source>
</evidence>
<feature type="region of interest" description="Disordered" evidence="5">
    <location>
        <begin position="352"/>
        <end position="387"/>
    </location>
</feature>
<dbReference type="Proteomes" id="UP000759537">
    <property type="component" value="Unassembled WGS sequence"/>
</dbReference>
<dbReference type="InterPro" id="IPR035979">
    <property type="entry name" value="RBD_domain_sf"/>
</dbReference>
<evidence type="ECO:0000256" key="4">
    <source>
        <dbReference type="PROSITE-ProRule" id="PRU00176"/>
    </source>
</evidence>
<evidence type="ECO:0000259" key="7">
    <source>
        <dbReference type="PROSITE" id="PS50174"/>
    </source>
</evidence>
<dbReference type="InterPro" id="IPR000504">
    <property type="entry name" value="RRM_dom"/>
</dbReference>
<feature type="compositionally biased region" description="Low complexity" evidence="5">
    <location>
        <begin position="560"/>
        <end position="575"/>
    </location>
</feature>
<feature type="region of interest" description="Disordered" evidence="5">
    <location>
        <begin position="552"/>
        <end position="636"/>
    </location>
</feature>
<feature type="compositionally biased region" description="Low complexity" evidence="5">
    <location>
        <begin position="480"/>
        <end position="492"/>
    </location>
</feature>
<comment type="caution">
    <text evidence="8">The sequence shown here is derived from an EMBL/GenBank/DDBJ whole genome shotgun (WGS) entry which is preliminary data.</text>
</comment>
<organism evidence="8 9">
    <name type="scientific">Russula ochroleuca</name>
    <dbReference type="NCBI Taxonomy" id="152965"/>
    <lineage>
        <taxon>Eukaryota</taxon>
        <taxon>Fungi</taxon>
        <taxon>Dikarya</taxon>
        <taxon>Basidiomycota</taxon>
        <taxon>Agaricomycotina</taxon>
        <taxon>Agaricomycetes</taxon>
        <taxon>Russulales</taxon>
        <taxon>Russulaceae</taxon>
        <taxon>Russula</taxon>
    </lineage>
</organism>
<dbReference type="InterPro" id="IPR012677">
    <property type="entry name" value="Nucleotide-bd_a/b_plait_sf"/>
</dbReference>
<feature type="region of interest" description="Disordered" evidence="5">
    <location>
        <begin position="475"/>
        <end position="499"/>
    </location>
</feature>
<dbReference type="SUPFAM" id="SSF54928">
    <property type="entry name" value="RNA-binding domain, RBD"/>
    <property type="match status" value="2"/>
</dbReference>
<keyword evidence="9" id="KW-1185">Reference proteome</keyword>
<feature type="compositionally biased region" description="Basic and acidic residues" evidence="5">
    <location>
        <begin position="577"/>
        <end position="587"/>
    </location>
</feature>
<evidence type="ECO:0008006" key="10">
    <source>
        <dbReference type="Google" id="ProtNLM"/>
    </source>
</evidence>
<dbReference type="Pfam" id="PF01585">
    <property type="entry name" value="G-patch"/>
    <property type="match status" value="1"/>
</dbReference>
<protein>
    <recommendedName>
        <fullName evidence="10">RNA-binding protein</fullName>
    </recommendedName>
</protein>
<feature type="compositionally biased region" description="Low complexity" evidence="5">
    <location>
        <begin position="370"/>
        <end position="379"/>
    </location>
</feature>
<dbReference type="PROSITE" id="PS50102">
    <property type="entry name" value="RRM"/>
    <property type="match status" value="1"/>
</dbReference>
<dbReference type="Pfam" id="PF00076">
    <property type="entry name" value="RRM_1"/>
    <property type="match status" value="1"/>
</dbReference>
<dbReference type="SMART" id="SM00443">
    <property type="entry name" value="G_patch"/>
    <property type="match status" value="1"/>
</dbReference>
<dbReference type="SMART" id="SM00360">
    <property type="entry name" value="RRM"/>
    <property type="match status" value="2"/>
</dbReference>
<name>A0A9P5MUA5_9AGAM</name>
<feature type="domain" description="RRM" evidence="6">
    <location>
        <begin position="76"/>
        <end position="180"/>
    </location>
</feature>
<evidence type="ECO:0000256" key="2">
    <source>
        <dbReference type="ARBA" id="ARBA00022884"/>
    </source>
</evidence>
<proteinExistence type="predicted"/>
<dbReference type="AlphaFoldDB" id="A0A9P5MUA5"/>
<feature type="compositionally biased region" description="Pro residues" evidence="5">
    <location>
        <begin position="614"/>
        <end position="625"/>
    </location>
</feature>
<keyword evidence="3" id="KW-0539">Nucleus</keyword>
<dbReference type="Gene3D" id="3.30.160.60">
    <property type="entry name" value="Classic Zinc Finger"/>
    <property type="match status" value="1"/>
</dbReference>
<feature type="domain" description="G-patch" evidence="7">
    <location>
        <begin position="630"/>
        <end position="676"/>
    </location>
</feature>
<sequence length="703" mass="75545">MAYNREWDMGKEVWHEGGSWSGKGRDEDYGEKKRKFNGGTWDDGGQDSHQNFQDYGVGGGGFHGHKKRLVASDPSPHVIFLGLDTGFTESDLHTFLTSQGCTIETVTIIRERSTGQSKGFGFAQFPSVEAARAFVDPQFPFIQVPPPASHGASATAAFHKALKTGGQHSGRRVKIDYSQSANPNAGGRSGRLANANDGTRDIGNSPAAILLFRGLDPLSGPQAIELAMRTSSGPHKEGAKGMKRIILIKDKTTLASWGFAFVEFVDVQAASAVLAASMSPQIHPNGFRISDRPVATSFAHPYSFQPVSDPIMRDEACLPSSMTLGGVEDQWVRYWDEGATIAKLEYEAEIPMQQPAPTKEKEKKKKKAADIAPAVPAEASTLPVSDKPVTLSFKGGSKPTNLTSTPASSVAAASTLGFSMTDEGDPDVVEGDRAASNEDPKVAAAKKVAPLIASKKTANNITKWNQVQEVLSTGLPTSSTPEVAAPTKVAPPEAKPTPPPVVLPEEVEFEFSDLVKIACLLCARQFKTLDQLKKHNKESELHKRNFKDANLRDVARGKAKAAQAAAETNSAQASGPKYRDRASERRIMHNQPDVPLPEGVEDKRKQRRAAEGPTRPPTPPPPPINPGKDESNVGNKLLRMMGWKEGTGLGVDGEGRVDPVQTAIYATGVGLGASKGKEVGKYQEGYAGYVNMAKDSARERYES</sequence>
<feature type="region of interest" description="Disordered" evidence="5">
    <location>
        <begin position="418"/>
        <end position="441"/>
    </location>
</feature>
<dbReference type="GO" id="GO:0000398">
    <property type="term" value="P:mRNA splicing, via spliceosome"/>
    <property type="evidence" value="ECO:0007669"/>
    <property type="project" value="TreeGrafter"/>
</dbReference>
<feature type="compositionally biased region" description="Basic and acidic residues" evidence="5">
    <location>
        <begin position="430"/>
        <end position="441"/>
    </location>
</feature>
<comment type="subcellular location">
    <subcellularLocation>
        <location evidence="1">Nucleus</location>
    </subcellularLocation>
</comment>
<evidence type="ECO:0000259" key="6">
    <source>
        <dbReference type="PROSITE" id="PS50102"/>
    </source>
</evidence>
<dbReference type="InterPro" id="IPR000467">
    <property type="entry name" value="G_patch_dom"/>
</dbReference>
<accession>A0A9P5MUA5</accession>
<feature type="region of interest" description="Disordered" evidence="5">
    <location>
        <begin position="37"/>
        <end position="57"/>
    </location>
</feature>
<dbReference type="PANTHER" id="PTHR13948:SF3">
    <property type="entry name" value="FI21118P1"/>
    <property type="match status" value="1"/>
</dbReference>
<dbReference type="OrthoDB" id="29523at2759"/>
<dbReference type="PANTHER" id="PTHR13948">
    <property type="entry name" value="RNA-BINDING PROTEIN"/>
    <property type="match status" value="1"/>
</dbReference>
<reference evidence="8" key="2">
    <citation type="journal article" date="2020" name="Nat. Commun.">
        <title>Large-scale genome sequencing of mycorrhizal fungi provides insights into the early evolution of symbiotic traits.</title>
        <authorList>
            <person name="Miyauchi S."/>
            <person name="Kiss E."/>
            <person name="Kuo A."/>
            <person name="Drula E."/>
            <person name="Kohler A."/>
            <person name="Sanchez-Garcia M."/>
            <person name="Morin E."/>
            <person name="Andreopoulos B."/>
            <person name="Barry K.W."/>
            <person name="Bonito G."/>
            <person name="Buee M."/>
            <person name="Carver A."/>
            <person name="Chen C."/>
            <person name="Cichocki N."/>
            <person name="Clum A."/>
            <person name="Culley D."/>
            <person name="Crous P.W."/>
            <person name="Fauchery L."/>
            <person name="Girlanda M."/>
            <person name="Hayes R.D."/>
            <person name="Keri Z."/>
            <person name="LaButti K."/>
            <person name="Lipzen A."/>
            <person name="Lombard V."/>
            <person name="Magnuson J."/>
            <person name="Maillard F."/>
            <person name="Murat C."/>
            <person name="Nolan M."/>
            <person name="Ohm R.A."/>
            <person name="Pangilinan J."/>
            <person name="Pereira M.F."/>
            <person name="Perotto S."/>
            <person name="Peter M."/>
            <person name="Pfister S."/>
            <person name="Riley R."/>
            <person name="Sitrit Y."/>
            <person name="Stielow J.B."/>
            <person name="Szollosi G."/>
            <person name="Zifcakova L."/>
            <person name="Stursova M."/>
            <person name="Spatafora J.W."/>
            <person name="Tedersoo L."/>
            <person name="Vaario L.M."/>
            <person name="Yamada A."/>
            <person name="Yan M."/>
            <person name="Wang P."/>
            <person name="Xu J."/>
            <person name="Bruns T."/>
            <person name="Baldrian P."/>
            <person name="Vilgalys R."/>
            <person name="Dunand C."/>
            <person name="Henrissat B."/>
            <person name="Grigoriev I.V."/>
            <person name="Hibbett D."/>
            <person name="Nagy L.G."/>
            <person name="Martin F.M."/>
        </authorList>
    </citation>
    <scope>NUCLEOTIDE SEQUENCE</scope>
    <source>
        <strain evidence="8">Prilba</strain>
    </source>
</reference>
<reference evidence="8" key="1">
    <citation type="submission" date="2019-10" db="EMBL/GenBank/DDBJ databases">
        <authorList>
            <consortium name="DOE Joint Genome Institute"/>
            <person name="Kuo A."/>
            <person name="Miyauchi S."/>
            <person name="Kiss E."/>
            <person name="Drula E."/>
            <person name="Kohler A."/>
            <person name="Sanchez-Garcia M."/>
            <person name="Andreopoulos B."/>
            <person name="Barry K.W."/>
            <person name="Bonito G."/>
            <person name="Buee M."/>
            <person name="Carver A."/>
            <person name="Chen C."/>
            <person name="Cichocki N."/>
            <person name="Clum A."/>
            <person name="Culley D."/>
            <person name="Crous P.W."/>
            <person name="Fauchery L."/>
            <person name="Girlanda M."/>
            <person name="Hayes R."/>
            <person name="Keri Z."/>
            <person name="LaButti K."/>
            <person name="Lipzen A."/>
            <person name="Lombard V."/>
            <person name="Magnuson J."/>
            <person name="Maillard F."/>
            <person name="Morin E."/>
            <person name="Murat C."/>
            <person name="Nolan M."/>
            <person name="Ohm R."/>
            <person name="Pangilinan J."/>
            <person name="Pereira M."/>
            <person name="Perotto S."/>
            <person name="Peter M."/>
            <person name="Riley R."/>
            <person name="Sitrit Y."/>
            <person name="Stielow B."/>
            <person name="Szollosi G."/>
            <person name="Zifcakova L."/>
            <person name="Stursova M."/>
            <person name="Spatafora J.W."/>
            <person name="Tedersoo L."/>
            <person name="Vaario L.-M."/>
            <person name="Yamada A."/>
            <person name="Yan M."/>
            <person name="Wang P."/>
            <person name="Xu J."/>
            <person name="Bruns T."/>
            <person name="Baldrian P."/>
            <person name="Vilgalys R."/>
            <person name="Henrissat B."/>
            <person name="Grigoriev I.V."/>
            <person name="Hibbett D."/>
            <person name="Nagy L.G."/>
            <person name="Martin F.M."/>
        </authorList>
    </citation>
    <scope>NUCLEOTIDE SEQUENCE</scope>
    <source>
        <strain evidence="8">Prilba</strain>
    </source>
</reference>